<dbReference type="Proteomes" id="UP001594351">
    <property type="component" value="Unassembled WGS sequence"/>
</dbReference>
<protein>
    <submittedName>
        <fullName evidence="1">Uncharacterized protein</fullName>
    </submittedName>
</protein>
<dbReference type="EMBL" id="JBHPBY010000006">
    <property type="protein sequence ID" value="MFC1848757.1"/>
    <property type="molecule type" value="Genomic_DNA"/>
</dbReference>
<reference evidence="1 2" key="1">
    <citation type="submission" date="2024-09" db="EMBL/GenBank/DDBJ databases">
        <title>Laminarin stimulates single cell rates of sulfate reduction while oxygen inhibits transcriptomic activity in coastal marine sediment.</title>
        <authorList>
            <person name="Lindsay M."/>
            <person name="Orcutt B."/>
            <person name="Emerson D."/>
            <person name="Stepanauskas R."/>
            <person name="D'Angelo T."/>
        </authorList>
    </citation>
    <scope>NUCLEOTIDE SEQUENCE [LARGE SCALE GENOMIC DNA]</scope>
    <source>
        <strain evidence="1">SAG AM-311-K15</strain>
    </source>
</reference>
<comment type="caution">
    <text evidence="1">The sequence shown here is derived from an EMBL/GenBank/DDBJ whole genome shotgun (WGS) entry which is preliminary data.</text>
</comment>
<evidence type="ECO:0000313" key="2">
    <source>
        <dbReference type="Proteomes" id="UP001594351"/>
    </source>
</evidence>
<proteinExistence type="predicted"/>
<evidence type="ECO:0000313" key="1">
    <source>
        <dbReference type="EMBL" id="MFC1848757.1"/>
    </source>
</evidence>
<organism evidence="1 2">
    <name type="scientific">candidate division CSSED10-310 bacterium</name>
    <dbReference type="NCBI Taxonomy" id="2855610"/>
    <lineage>
        <taxon>Bacteria</taxon>
        <taxon>Bacteria division CSSED10-310</taxon>
    </lineage>
</organism>
<gene>
    <name evidence="1" type="ORF">ACFL27_00995</name>
</gene>
<keyword evidence="2" id="KW-1185">Reference proteome</keyword>
<sequence length="60" mass="6615">MKRLILIILAVLLTFPVLAEQVKERCIAHGDGTVTDPETGLMCSSAVPCVRLWERPNLVP</sequence>
<name>A0ABV6YRC8_UNCC1</name>
<accession>A0ABV6YRC8</accession>